<dbReference type="AlphaFoldDB" id="X1CH09"/>
<name>X1CH09_9ZZZZ</name>
<feature type="non-terminal residue" evidence="2">
    <location>
        <position position="181"/>
    </location>
</feature>
<evidence type="ECO:0000256" key="1">
    <source>
        <dbReference type="SAM" id="Coils"/>
    </source>
</evidence>
<proteinExistence type="predicted"/>
<evidence type="ECO:0000313" key="2">
    <source>
        <dbReference type="EMBL" id="GAG83506.1"/>
    </source>
</evidence>
<sequence length="181" mass="21769">MKELRKYLARICGIQFKELQKEVDSFRKMMKNLENKKKSSIEDIFNNSLMWNKLTIEKVKDPFFLEEILHFFEDIKQSNFDHFKNGEKTGEYDHYSHGYAMYHILNSLKGKPKDIDDFKKQHFDEIYLHGPSLTPEEELVPYIKIDFNEFGLPYYTDFFKRISKATRDDLLYTITPVLLRC</sequence>
<gene>
    <name evidence="2" type="ORF">S01H4_24164</name>
</gene>
<dbReference type="EMBL" id="BART01011317">
    <property type="protein sequence ID" value="GAG83506.1"/>
    <property type="molecule type" value="Genomic_DNA"/>
</dbReference>
<comment type="caution">
    <text evidence="2">The sequence shown here is derived from an EMBL/GenBank/DDBJ whole genome shotgun (WGS) entry which is preliminary data.</text>
</comment>
<reference evidence="2" key="1">
    <citation type="journal article" date="2014" name="Front. Microbiol.">
        <title>High frequency of phylogenetically diverse reductive dehalogenase-homologous genes in deep subseafloor sedimentary metagenomes.</title>
        <authorList>
            <person name="Kawai M."/>
            <person name="Futagami T."/>
            <person name="Toyoda A."/>
            <person name="Takaki Y."/>
            <person name="Nishi S."/>
            <person name="Hori S."/>
            <person name="Arai W."/>
            <person name="Tsubouchi T."/>
            <person name="Morono Y."/>
            <person name="Uchiyama I."/>
            <person name="Ito T."/>
            <person name="Fujiyama A."/>
            <person name="Inagaki F."/>
            <person name="Takami H."/>
        </authorList>
    </citation>
    <scope>NUCLEOTIDE SEQUENCE</scope>
    <source>
        <strain evidence="2">Expedition CK06-06</strain>
    </source>
</reference>
<protein>
    <submittedName>
        <fullName evidence="2">Uncharacterized protein</fullName>
    </submittedName>
</protein>
<accession>X1CH09</accession>
<organism evidence="2">
    <name type="scientific">marine sediment metagenome</name>
    <dbReference type="NCBI Taxonomy" id="412755"/>
    <lineage>
        <taxon>unclassified sequences</taxon>
        <taxon>metagenomes</taxon>
        <taxon>ecological metagenomes</taxon>
    </lineage>
</organism>
<keyword evidence="1" id="KW-0175">Coiled coil</keyword>
<feature type="coiled-coil region" evidence="1">
    <location>
        <begin position="16"/>
        <end position="43"/>
    </location>
</feature>